<dbReference type="EMBL" id="CAJVCH010088640">
    <property type="protein sequence ID" value="CAG7722371.1"/>
    <property type="molecule type" value="Genomic_DNA"/>
</dbReference>
<sequence>ELSYENRQKQMKKSQVELAYTQERVNFAMRSADSQP</sequence>
<organism evidence="1 2">
    <name type="scientific">Allacma fusca</name>
    <dbReference type="NCBI Taxonomy" id="39272"/>
    <lineage>
        <taxon>Eukaryota</taxon>
        <taxon>Metazoa</taxon>
        <taxon>Ecdysozoa</taxon>
        <taxon>Arthropoda</taxon>
        <taxon>Hexapoda</taxon>
        <taxon>Collembola</taxon>
        <taxon>Symphypleona</taxon>
        <taxon>Sminthuridae</taxon>
        <taxon>Allacma</taxon>
    </lineage>
</organism>
<protein>
    <submittedName>
        <fullName evidence="1">Uncharacterized protein</fullName>
    </submittedName>
</protein>
<dbReference type="OrthoDB" id="6484170at2759"/>
<comment type="caution">
    <text evidence="1">The sequence shown here is derived from an EMBL/GenBank/DDBJ whole genome shotgun (WGS) entry which is preliminary data.</text>
</comment>
<feature type="non-terminal residue" evidence="1">
    <location>
        <position position="1"/>
    </location>
</feature>
<gene>
    <name evidence="1" type="ORF">AFUS01_LOCUS11510</name>
</gene>
<reference evidence="1" key="1">
    <citation type="submission" date="2021-06" db="EMBL/GenBank/DDBJ databases">
        <authorList>
            <person name="Hodson N. C."/>
            <person name="Mongue J. A."/>
            <person name="Jaron S. K."/>
        </authorList>
    </citation>
    <scope>NUCLEOTIDE SEQUENCE</scope>
</reference>
<feature type="non-terminal residue" evidence="1">
    <location>
        <position position="36"/>
    </location>
</feature>
<dbReference type="AlphaFoldDB" id="A0A8J2P1T1"/>
<accession>A0A8J2P1T1</accession>
<dbReference type="Proteomes" id="UP000708208">
    <property type="component" value="Unassembled WGS sequence"/>
</dbReference>
<proteinExistence type="predicted"/>
<evidence type="ECO:0000313" key="1">
    <source>
        <dbReference type="EMBL" id="CAG7722371.1"/>
    </source>
</evidence>
<keyword evidence="2" id="KW-1185">Reference proteome</keyword>
<name>A0A8J2P1T1_9HEXA</name>
<evidence type="ECO:0000313" key="2">
    <source>
        <dbReference type="Proteomes" id="UP000708208"/>
    </source>
</evidence>